<evidence type="ECO:0000259" key="12">
    <source>
        <dbReference type="SMART" id="SM00484"/>
    </source>
</evidence>
<dbReference type="EMBL" id="KF900326">
    <property type="protein sequence ID" value="AIE91059.1"/>
    <property type="molecule type" value="Genomic_DNA"/>
</dbReference>
<feature type="domain" description="XPG-I" evidence="12">
    <location>
        <begin position="155"/>
        <end position="220"/>
    </location>
</feature>
<feature type="binding site" evidence="11">
    <location>
        <position position="167"/>
    </location>
    <ligand>
        <name>Mg(2+)</name>
        <dbReference type="ChEBI" id="CHEBI:18420"/>
        <label>1</label>
    </ligand>
</feature>
<comment type="function">
    <text evidence="10">Structure-specific nuclease with 5'-flap endonuclease and 5'-3' exonuclease activities involved in DNA replication and repair. During DNA replication, cleaves the 5'-overhanging flap structure that is generated by displacement synthesis when DNA polymerase encounters the 5'-end of a downstream Okazaki fragment. Binds the unpaired 3'-DNA end and kinks the DNA to facilitate 5' cleavage specificity. Cleaves one nucleotide into the double-stranded DNA from the junction in flap DNA, leaving a nick for ligation. Also involved in the base excision repair (BER) pathway. Acts as a genome stabilization factor that prevents flaps from equilibrating into structures that lead to duplications and deletions. Also possesses 5'-3' exonuclease activity on nicked or gapped double-stranded DNA.</text>
</comment>
<keyword evidence="9 11" id="KW-0234">DNA repair</keyword>
<dbReference type="SUPFAM" id="SSF47807">
    <property type="entry name" value="5' to 3' exonuclease, C-terminal subdomain"/>
    <property type="match status" value="1"/>
</dbReference>
<feature type="binding site" evidence="11">
    <location>
        <position position="43"/>
    </location>
    <ligand>
        <name>Mg(2+)</name>
        <dbReference type="ChEBI" id="CHEBI:18420"/>
        <label>1</label>
    </ligand>
</feature>
<dbReference type="InterPro" id="IPR029060">
    <property type="entry name" value="PIN-like_dom_sf"/>
</dbReference>
<feature type="binding site" evidence="11">
    <location>
        <position position="95"/>
    </location>
    <ligand>
        <name>Mg(2+)</name>
        <dbReference type="ChEBI" id="CHEBI:18420"/>
        <label>1</label>
    </ligand>
</feature>
<dbReference type="GO" id="GO:0000287">
    <property type="term" value="F:magnesium ion binding"/>
    <property type="evidence" value="ECO:0007669"/>
    <property type="project" value="UniProtKB-UniRule"/>
</dbReference>
<sequence>MPRPLPWTNTGGGKARMGCNLRDLAVIEPLQMSDLSGQRVAVDVFLNAYQFITSLTGQDGKPLSYNGKPVAHLMGFLDRTTVMLSEGIDPVFVFDGRPHELKRETLKGRKKRKLEAVSRWEAAVEAGDMTAAKKLGPQTAEYTPEMVAETKRLFEILGATWVEAPMEAEGAAAVRCANGEVGAVASQDWDTLLYGAPVMVRNLTSHGTRRFGRVLQAEKIVLADTLAKNDITHEQLVDLAIMIGTDFHPGIRGIGPKTGLKLIREHSTLEAVAEAREFEVPERLDEIRSLFLEHPTTGEPLPQSTHAVEEDLRDFLQKERGFSERRVQRALDRLTGVARLRSSSQPTLFDF</sequence>
<evidence type="ECO:0000256" key="8">
    <source>
        <dbReference type="ARBA" id="ARBA00022842"/>
    </source>
</evidence>
<dbReference type="Gene3D" id="1.10.150.20">
    <property type="entry name" value="5' to 3' exonuclease, C-terminal subdomain"/>
    <property type="match status" value="1"/>
</dbReference>
<dbReference type="PRINTS" id="PR00853">
    <property type="entry name" value="XPGRADSUPER"/>
</dbReference>
<comment type="similarity">
    <text evidence="11">Belongs to the XPG/RAD2 endonuclease family. FEN1 subfamily.</text>
</comment>
<evidence type="ECO:0000256" key="9">
    <source>
        <dbReference type="ARBA" id="ARBA00023204"/>
    </source>
</evidence>
<dbReference type="AlphaFoldDB" id="A0A075FID9"/>
<feature type="binding site" evidence="11">
    <location>
        <position position="169"/>
    </location>
    <ligand>
        <name>Mg(2+)</name>
        <dbReference type="ChEBI" id="CHEBI:18420"/>
        <label>1</label>
    </ligand>
</feature>
<keyword evidence="7 11" id="KW-0269">Exonuclease</keyword>
<dbReference type="InterPro" id="IPR036279">
    <property type="entry name" value="5-3_exonuclease_C_sf"/>
</dbReference>
<evidence type="ECO:0000256" key="1">
    <source>
        <dbReference type="ARBA" id="ARBA00022705"/>
    </source>
</evidence>
<evidence type="ECO:0000256" key="4">
    <source>
        <dbReference type="ARBA" id="ARBA00022759"/>
    </source>
</evidence>
<keyword evidence="8 11" id="KW-0460">Magnesium</keyword>
<organism evidence="14">
    <name type="scientific">uncultured marine group II/III euryarchaeote AD1000_104_H03</name>
    <dbReference type="NCBI Taxonomy" id="1457713"/>
    <lineage>
        <taxon>Archaea</taxon>
        <taxon>Methanobacteriati</taxon>
        <taxon>Methanobacteriota</taxon>
        <taxon>environmental samples</taxon>
    </lineage>
</organism>
<dbReference type="SMART" id="SM00484">
    <property type="entry name" value="XPGI"/>
    <property type="match status" value="1"/>
</dbReference>
<keyword evidence="2 11" id="KW-0540">Nuclease</keyword>
<dbReference type="InterPro" id="IPR008918">
    <property type="entry name" value="HhH2"/>
</dbReference>
<evidence type="ECO:0000256" key="10">
    <source>
        <dbReference type="ARBA" id="ARBA00024702"/>
    </source>
</evidence>
<dbReference type="InterPro" id="IPR006085">
    <property type="entry name" value="XPG_DNA_repair_N"/>
</dbReference>
<accession>A0A075FID9</accession>
<gene>
    <name evidence="14" type="primary">FEN1</name>
    <name evidence="11" type="synonym">fen</name>
    <name evidence="14" type="synonym">RAD2</name>
</gene>
<name>A0A075FID9_9EURY</name>
<dbReference type="InterPro" id="IPR023426">
    <property type="entry name" value="Flap_endonuc"/>
</dbReference>
<keyword evidence="1 11" id="KW-0235">DNA replication</keyword>
<evidence type="ECO:0000256" key="6">
    <source>
        <dbReference type="ARBA" id="ARBA00022801"/>
    </source>
</evidence>
<dbReference type="GO" id="GO:0017108">
    <property type="term" value="F:5'-flap endonuclease activity"/>
    <property type="evidence" value="ECO:0007669"/>
    <property type="project" value="UniProtKB-UniRule"/>
</dbReference>
<comment type="caution">
    <text evidence="11">Lacks conserved residue(s) required for the propagation of feature annotation.</text>
</comment>
<dbReference type="InterPro" id="IPR006086">
    <property type="entry name" value="XPG-I_dom"/>
</dbReference>
<reference evidence="14" key="1">
    <citation type="journal article" date="2014" name="Genome Biol. Evol.">
        <title>Pangenome evidence for extensive interdomain horizontal transfer affecting lineage core and shell genes in uncultured planktonic thaumarchaeota and euryarchaeota.</title>
        <authorList>
            <person name="Deschamps P."/>
            <person name="Zivanovic Y."/>
            <person name="Moreira D."/>
            <person name="Rodriguez-Valera F."/>
            <person name="Lopez-Garcia P."/>
        </authorList>
    </citation>
    <scope>NUCLEOTIDE SEQUENCE</scope>
</reference>
<evidence type="ECO:0000313" key="14">
    <source>
        <dbReference type="EMBL" id="AIE91059.1"/>
    </source>
</evidence>
<comment type="function">
    <text evidence="11">Structure-specific nuclease with 5'-flap endonuclease and 5'-3' exonuclease activities involved in DNA replication and repair. During DNA replication, cleaves the 5'-overhanging flap structure that is generated by displacement synthesis when DNA polymerase encounters the 5'-end of a downstream Okazaki fragment. Binds the unpaired 3'-DNA end and kinks the DNA to facilitate 5' cleavage specificity. Cleaves one nucleotide into the double-stranded DNA from the junction in flap DNA, leaving a nick for ligation. Also involved in the base excision repair (BER) pathway. Acts as a genome stabilization factor that prevents flaps from equilibrating into structurs that lead to duplications and deletions. Also possesses 5'-3' exonuclease activity on nicked or gapped double-stranded DNA.</text>
</comment>
<dbReference type="PANTHER" id="PTHR11081">
    <property type="entry name" value="FLAP ENDONUCLEASE FAMILY MEMBER"/>
    <property type="match status" value="1"/>
</dbReference>
<feature type="binding site" evidence="11">
    <location>
        <position position="188"/>
    </location>
    <ligand>
        <name>Mg(2+)</name>
        <dbReference type="ChEBI" id="CHEBI:18420"/>
        <label>2</label>
    </ligand>
</feature>
<evidence type="ECO:0000256" key="7">
    <source>
        <dbReference type="ARBA" id="ARBA00022839"/>
    </source>
</evidence>
<keyword evidence="5 11" id="KW-0227">DNA damage</keyword>
<dbReference type="CDD" id="cd09867">
    <property type="entry name" value="PIN_FEN1"/>
    <property type="match status" value="1"/>
</dbReference>
<evidence type="ECO:0000256" key="5">
    <source>
        <dbReference type="ARBA" id="ARBA00022763"/>
    </source>
</evidence>
<dbReference type="PANTHER" id="PTHR11081:SF9">
    <property type="entry name" value="FLAP ENDONUCLEASE 1"/>
    <property type="match status" value="1"/>
</dbReference>
<dbReference type="EC" id="3.1.-.-" evidence="11"/>
<dbReference type="CDD" id="cd09903">
    <property type="entry name" value="H3TH_FEN1-Arc"/>
    <property type="match status" value="1"/>
</dbReference>
<dbReference type="SUPFAM" id="SSF88723">
    <property type="entry name" value="PIN domain-like"/>
    <property type="match status" value="1"/>
</dbReference>
<keyword evidence="3 11" id="KW-0479">Metal-binding</keyword>
<dbReference type="GO" id="GO:0008409">
    <property type="term" value="F:5'-3' exonuclease activity"/>
    <property type="evidence" value="ECO:0007669"/>
    <property type="project" value="UniProtKB-UniRule"/>
</dbReference>
<protein>
    <recommendedName>
        <fullName evidence="11">Flap endonuclease 1</fullName>
        <shortName evidence="11">FEN-1</shortName>
        <ecNumber evidence="11">3.1.-.-</ecNumber>
    </recommendedName>
    <alternativeName>
        <fullName evidence="11">Flap structure-specific endonuclease 1</fullName>
    </alternativeName>
</protein>
<dbReference type="GO" id="GO:0003677">
    <property type="term" value="F:DNA binding"/>
    <property type="evidence" value="ECO:0007669"/>
    <property type="project" value="UniProtKB-UniRule"/>
</dbReference>
<comment type="cofactor">
    <cofactor evidence="11">
        <name>Mg(2+)</name>
        <dbReference type="ChEBI" id="CHEBI:18420"/>
    </cofactor>
    <text evidence="11">Binds 2 magnesium ions per subunit. They probably participate in the reaction catalyzed by the enzyme. May bind an additional third magnesium ion after substrate binding.</text>
</comment>
<dbReference type="GO" id="GO:0043137">
    <property type="term" value="P:DNA replication, removal of RNA primer"/>
    <property type="evidence" value="ECO:0007669"/>
    <property type="project" value="UniProtKB-UniRule"/>
</dbReference>
<evidence type="ECO:0000256" key="3">
    <source>
        <dbReference type="ARBA" id="ARBA00022723"/>
    </source>
</evidence>
<feature type="domain" description="XPG N-terminal" evidence="13">
    <location>
        <begin position="17"/>
        <end position="116"/>
    </location>
</feature>
<evidence type="ECO:0000259" key="13">
    <source>
        <dbReference type="SMART" id="SM00485"/>
    </source>
</evidence>
<dbReference type="SMART" id="SM00485">
    <property type="entry name" value="XPGN"/>
    <property type="match status" value="1"/>
</dbReference>
<comment type="subunit">
    <text evidence="11">Interacts with PCNA. PCNA stimulates the nuclease activity without altering cleavage specificity.</text>
</comment>
<dbReference type="GO" id="GO:0006281">
    <property type="term" value="P:DNA repair"/>
    <property type="evidence" value="ECO:0007669"/>
    <property type="project" value="UniProtKB-UniRule"/>
</dbReference>
<feature type="binding site" evidence="11">
    <location>
        <position position="246"/>
    </location>
    <ligand>
        <name>Mg(2+)</name>
        <dbReference type="ChEBI" id="CHEBI:18420"/>
        <label>2</label>
    </ligand>
</feature>
<evidence type="ECO:0000256" key="2">
    <source>
        <dbReference type="ARBA" id="ARBA00022722"/>
    </source>
</evidence>
<dbReference type="SMART" id="SM00279">
    <property type="entry name" value="HhH2"/>
    <property type="match status" value="1"/>
</dbReference>
<keyword evidence="4 11" id="KW-0255">Endonuclease</keyword>
<dbReference type="Gene3D" id="3.40.50.1010">
    <property type="entry name" value="5'-nuclease"/>
    <property type="match status" value="1"/>
</dbReference>
<feature type="binding site" evidence="11">
    <location>
        <position position="190"/>
    </location>
    <ligand>
        <name>Mg(2+)</name>
        <dbReference type="ChEBI" id="CHEBI:18420"/>
        <label>2</label>
    </ligand>
</feature>
<dbReference type="Pfam" id="PF00752">
    <property type="entry name" value="XPG_N"/>
    <property type="match status" value="1"/>
</dbReference>
<dbReference type="Pfam" id="PF00867">
    <property type="entry name" value="XPG_I"/>
    <property type="match status" value="1"/>
</dbReference>
<dbReference type="InterPro" id="IPR006084">
    <property type="entry name" value="XPG/Rad2"/>
</dbReference>
<proteinExistence type="inferred from homology"/>
<keyword evidence="6 11" id="KW-0378">Hydrolase</keyword>
<evidence type="ECO:0000256" key="11">
    <source>
        <dbReference type="HAMAP-Rule" id="MF_00614"/>
    </source>
</evidence>
<dbReference type="HAMAP" id="MF_00614">
    <property type="entry name" value="Fen"/>
    <property type="match status" value="1"/>
</dbReference>